<comment type="subcellular location">
    <subcellularLocation>
        <location evidence="1">Membrane</location>
        <topology evidence="1">Multi-pass membrane protein</topology>
    </subcellularLocation>
</comment>
<dbReference type="AlphaFoldDB" id="A0A9D1RMZ6"/>
<keyword evidence="5 6" id="KW-0472">Membrane</keyword>
<sequence>MGILNLTDPTTRLLVMLVIGTPLMLSIDLTSASVALVLELLVLAPLCGFRYRQHWRRMLPVLVIAPFAGLSMLLYARPGGETYFSFGPVIVTENSVGLAIALTVRVLAIALPAVMLTKDLDPSRLGDGLVQLWKLPERFVVGAVAGVRLVTLFRRDWVALERARRARGLERQWANAPRQAFALLVLALRRAGRLATTMEGRGFRSGDRTRLRTAAFTRWDVLLLTVGVALPAVALLTAFATGDFALLGVH</sequence>
<protein>
    <submittedName>
        <fullName evidence="7">Energy-coupling factor transporter transmembrane protein EcfT</fullName>
    </submittedName>
</protein>
<keyword evidence="3 6" id="KW-0812">Transmembrane</keyword>
<dbReference type="PANTHER" id="PTHR34857:SF2">
    <property type="entry name" value="SLL0384 PROTEIN"/>
    <property type="match status" value="1"/>
</dbReference>
<evidence type="ECO:0000313" key="7">
    <source>
        <dbReference type="EMBL" id="HIW90440.1"/>
    </source>
</evidence>
<feature type="transmembrane region" description="Helical" evidence="6">
    <location>
        <begin position="13"/>
        <end position="46"/>
    </location>
</feature>
<proteinExistence type="predicted"/>
<dbReference type="PANTHER" id="PTHR34857">
    <property type="entry name" value="SLL0384 PROTEIN"/>
    <property type="match status" value="1"/>
</dbReference>
<keyword evidence="2" id="KW-1003">Cell membrane</keyword>
<reference evidence="7" key="1">
    <citation type="journal article" date="2021" name="PeerJ">
        <title>Extensive microbial diversity within the chicken gut microbiome revealed by metagenomics and culture.</title>
        <authorList>
            <person name="Gilroy R."/>
            <person name="Ravi A."/>
            <person name="Getino M."/>
            <person name="Pursley I."/>
            <person name="Horton D.L."/>
            <person name="Alikhan N.F."/>
            <person name="Baker D."/>
            <person name="Gharbi K."/>
            <person name="Hall N."/>
            <person name="Watson M."/>
            <person name="Adriaenssens E.M."/>
            <person name="Foster-Nyarko E."/>
            <person name="Jarju S."/>
            <person name="Secka A."/>
            <person name="Antonio M."/>
            <person name="Oren A."/>
            <person name="Chaudhuri R.R."/>
            <person name="La Ragione R."/>
            <person name="Hildebrand F."/>
            <person name="Pallen M.J."/>
        </authorList>
    </citation>
    <scope>NUCLEOTIDE SEQUENCE</scope>
    <source>
        <strain evidence="7">CHK32-1732</strain>
    </source>
</reference>
<accession>A0A9D1RMZ6</accession>
<dbReference type="InterPro" id="IPR051611">
    <property type="entry name" value="ECF_transporter_component"/>
</dbReference>
<dbReference type="Proteomes" id="UP000824190">
    <property type="component" value="Unassembled WGS sequence"/>
</dbReference>
<feature type="transmembrane region" description="Helical" evidence="6">
    <location>
        <begin position="58"/>
        <end position="76"/>
    </location>
</feature>
<name>A0A9D1RMZ6_9CORY</name>
<evidence type="ECO:0000256" key="6">
    <source>
        <dbReference type="SAM" id="Phobius"/>
    </source>
</evidence>
<dbReference type="GO" id="GO:0005886">
    <property type="term" value="C:plasma membrane"/>
    <property type="evidence" value="ECO:0007669"/>
    <property type="project" value="UniProtKB-ARBA"/>
</dbReference>
<feature type="transmembrane region" description="Helical" evidence="6">
    <location>
        <begin position="221"/>
        <end position="240"/>
    </location>
</feature>
<organism evidence="7 8">
    <name type="scientific">Candidatus Corynebacterium avicola</name>
    <dbReference type="NCBI Taxonomy" id="2838527"/>
    <lineage>
        <taxon>Bacteria</taxon>
        <taxon>Bacillati</taxon>
        <taxon>Actinomycetota</taxon>
        <taxon>Actinomycetes</taxon>
        <taxon>Mycobacteriales</taxon>
        <taxon>Corynebacteriaceae</taxon>
        <taxon>Corynebacterium</taxon>
    </lineage>
</organism>
<dbReference type="EMBL" id="DXGC01000017">
    <property type="protein sequence ID" value="HIW90440.1"/>
    <property type="molecule type" value="Genomic_DNA"/>
</dbReference>
<evidence type="ECO:0000256" key="4">
    <source>
        <dbReference type="ARBA" id="ARBA00022989"/>
    </source>
</evidence>
<evidence type="ECO:0000256" key="5">
    <source>
        <dbReference type="ARBA" id="ARBA00023136"/>
    </source>
</evidence>
<evidence type="ECO:0000313" key="8">
    <source>
        <dbReference type="Proteomes" id="UP000824190"/>
    </source>
</evidence>
<dbReference type="CDD" id="cd16914">
    <property type="entry name" value="EcfT"/>
    <property type="match status" value="1"/>
</dbReference>
<feature type="transmembrane region" description="Helical" evidence="6">
    <location>
        <begin position="96"/>
        <end position="116"/>
    </location>
</feature>
<gene>
    <name evidence="7" type="ORF">H9870_02065</name>
</gene>
<keyword evidence="4 6" id="KW-1133">Transmembrane helix</keyword>
<dbReference type="InterPro" id="IPR003339">
    <property type="entry name" value="ABC/ECF_trnsptr_transmembrane"/>
</dbReference>
<reference evidence="7" key="2">
    <citation type="submission" date="2021-04" db="EMBL/GenBank/DDBJ databases">
        <authorList>
            <person name="Gilroy R."/>
        </authorList>
    </citation>
    <scope>NUCLEOTIDE SEQUENCE</scope>
    <source>
        <strain evidence="7">CHK32-1732</strain>
    </source>
</reference>
<evidence type="ECO:0000256" key="1">
    <source>
        <dbReference type="ARBA" id="ARBA00004141"/>
    </source>
</evidence>
<dbReference type="Pfam" id="PF02361">
    <property type="entry name" value="CbiQ"/>
    <property type="match status" value="1"/>
</dbReference>
<evidence type="ECO:0000256" key="2">
    <source>
        <dbReference type="ARBA" id="ARBA00022475"/>
    </source>
</evidence>
<evidence type="ECO:0000256" key="3">
    <source>
        <dbReference type="ARBA" id="ARBA00022692"/>
    </source>
</evidence>
<comment type="caution">
    <text evidence="7">The sequence shown here is derived from an EMBL/GenBank/DDBJ whole genome shotgun (WGS) entry which is preliminary data.</text>
</comment>